<dbReference type="Gene3D" id="1.10.530.10">
    <property type="match status" value="1"/>
</dbReference>
<name>A0ABV3N7J2_9GAMM</name>
<dbReference type="RefSeq" id="WP_367168710.1">
    <property type="nucleotide sequence ID" value="NZ_JBFKZN010000018.1"/>
</dbReference>
<feature type="compositionally biased region" description="Low complexity" evidence="1">
    <location>
        <begin position="230"/>
        <end position="240"/>
    </location>
</feature>
<feature type="signal peptide" evidence="2">
    <location>
        <begin position="1"/>
        <end position="23"/>
    </location>
</feature>
<comment type="caution">
    <text evidence="4">The sequence shown here is derived from an EMBL/GenBank/DDBJ whole genome shotgun (WGS) entry which is preliminary data.</text>
</comment>
<dbReference type="SUPFAM" id="SSF53955">
    <property type="entry name" value="Lysozyme-like"/>
    <property type="match status" value="1"/>
</dbReference>
<evidence type="ECO:0000256" key="1">
    <source>
        <dbReference type="SAM" id="MobiDB-lite"/>
    </source>
</evidence>
<dbReference type="Proteomes" id="UP001554567">
    <property type="component" value="Unassembled WGS sequence"/>
</dbReference>
<feature type="chain" id="PRO_5047065546" evidence="2">
    <location>
        <begin position="24"/>
        <end position="259"/>
    </location>
</feature>
<proteinExistence type="predicted"/>
<evidence type="ECO:0000313" key="4">
    <source>
        <dbReference type="EMBL" id="MEW5291802.1"/>
    </source>
</evidence>
<evidence type="ECO:0000256" key="2">
    <source>
        <dbReference type="SAM" id="SignalP"/>
    </source>
</evidence>
<protein>
    <submittedName>
        <fullName evidence="4">Lytic transglycosylase domain-containing protein</fullName>
    </submittedName>
</protein>
<keyword evidence="2" id="KW-0732">Signal</keyword>
<dbReference type="InterPro" id="IPR008258">
    <property type="entry name" value="Transglycosylase_SLT_dom_1"/>
</dbReference>
<feature type="compositionally biased region" description="Acidic residues" evidence="1">
    <location>
        <begin position="217"/>
        <end position="227"/>
    </location>
</feature>
<evidence type="ECO:0000313" key="5">
    <source>
        <dbReference type="Proteomes" id="UP001554567"/>
    </source>
</evidence>
<keyword evidence="5" id="KW-1185">Reference proteome</keyword>
<evidence type="ECO:0000259" key="3">
    <source>
        <dbReference type="Pfam" id="PF01464"/>
    </source>
</evidence>
<reference evidence="4 5" key="1">
    <citation type="submission" date="2024-07" db="EMBL/GenBank/DDBJ databases">
        <authorList>
            <person name="Dulla G.F.J."/>
            <person name="Delorm J.G."/>
        </authorList>
    </citation>
    <scope>NUCLEOTIDE SEQUENCE [LARGE SCALE GENOMIC DNA]</scope>
    <source>
        <strain evidence="4 5">JGD 233</strain>
    </source>
</reference>
<dbReference type="InterPro" id="IPR023346">
    <property type="entry name" value="Lysozyme-like_dom_sf"/>
</dbReference>
<dbReference type="EMBL" id="JBFKZN010000018">
    <property type="protein sequence ID" value="MEW5291802.1"/>
    <property type="molecule type" value="Genomic_DNA"/>
</dbReference>
<dbReference type="CDD" id="cd16892">
    <property type="entry name" value="LT_VirB1-like"/>
    <property type="match status" value="1"/>
</dbReference>
<feature type="domain" description="Transglycosylase SLT" evidence="3">
    <location>
        <begin position="37"/>
        <end position="164"/>
    </location>
</feature>
<organism evidence="4 5">
    <name type="scientific">Erwinia papayae</name>
    <dbReference type="NCBI Taxonomy" id="206499"/>
    <lineage>
        <taxon>Bacteria</taxon>
        <taxon>Pseudomonadati</taxon>
        <taxon>Pseudomonadota</taxon>
        <taxon>Gammaproteobacteria</taxon>
        <taxon>Enterobacterales</taxon>
        <taxon>Erwiniaceae</taxon>
        <taxon>Erwinia</taxon>
    </lineage>
</organism>
<gene>
    <name evidence="4" type="ORF">ABW286_21945</name>
</gene>
<feature type="region of interest" description="Disordered" evidence="1">
    <location>
        <begin position="192"/>
        <end position="259"/>
    </location>
</feature>
<accession>A0ABV3N7J2</accession>
<sequence length="259" mass="27376">MRKLLNLLVLSVTAFGHITQIQAAPASTAVEKMAVKCAPDVSPQTMAYLVGHESGNQPYAIGINNSDGPISRYPATEKEAVQTARKLLAGLKKGESLDLGLAMINSTNLKGLGIPVEAIFEPCTNLRASQTILKTCYDTALKSFPPGQQALRHALSCYNTGSQERGISNGYVTKVENVARISTLKIPTLIPEGESVNSTDETAVNDAPTVKKHAEGEPDAFGEDDKGEADAFGAGNDGDAFTVNNSDAVKARRGSAQEE</sequence>
<dbReference type="Pfam" id="PF01464">
    <property type="entry name" value="SLT"/>
    <property type="match status" value="1"/>
</dbReference>